<protein>
    <recommendedName>
        <fullName evidence="4">VCBS repeat-containing protein</fullName>
    </recommendedName>
</protein>
<dbReference type="EMBL" id="BAABRT010000004">
    <property type="protein sequence ID" value="GAA5524101.1"/>
    <property type="molecule type" value="Genomic_DNA"/>
</dbReference>
<feature type="signal peptide" evidence="1">
    <location>
        <begin position="1"/>
        <end position="21"/>
    </location>
</feature>
<reference evidence="2 3" key="1">
    <citation type="submission" date="2024-02" db="EMBL/GenBank/DDBJ databases">
        <title>Microbulbifer aestuariivivens NBRC 112533.</title>
        <authorList>
            <person name="Ichikawa N."/>
            <person name="Katano-Makiyama Y."/>
            <person name="Hidaka K."/>
        </authorList>
    </citation>
    <scope>NUCLEOTIDE SEQUENCE [LARGE SCALE GENOMIC DNA]</scope>
    <source>
        <strain evidence="2 3">NBRC 112533</strain>
    </source>
</reference>
<sequence>MKKLSKLFLSGLALLSLISSAEDISNLDVGKAPDPEMGWFIPGHDVKVYKFIRPDDSLAAYVGSKDEGIYFALYSNAKIGKWNIKGGARELLSITSLSRWDSEYIEPEVKDTYLYGMEWSEVLSEANDLMGCILRAPLRYGDITESGYGDLVIALPSEYSVDWSIFSLALNKIIFSSKLNYTNTVSASEVPAYLTSDFPGMEYQYWLRTGVESDRPGQMKAGIRAYGKIYQGDWDKDGKQDILLWKKLYESRIKSDQVHGFRLIRQKFMHYELVGGVYQPVDTEESMIEGWLLQDGLTWKKGYPKNSECPNNQNELITEMHDPLLNDPDVLQ</sequence>
<proteinExistence type="predicted"/>
<comment type="caution">
    <text evidence="2">The sequence shown here is derived from an EMBL/GenBank/DDBJ whole genome shotgun (WGS) entry which is preliminary data.</text>
</comment>
<name>A0ABP9WLM6_9GAMM</name>
<dbReference type="RefSeq" id="WP_345548828.1">
    <property type="nucleotide sequence ID" value="NZ_BAABRT010000004.1"/>
</dbReference>
<evidence type="ECO:0000256" key="1">
    <source>
        <dbReference type="SAM" id="SignalP"/>
    </source>
</evidence>
<evidence type="ECO:0000313" key="2">
    <source>
        <dbReference type="EMBL" id="GAA5524101.1"/>
    </source>
</evidence>
<organism evidence="2 3">
    <name type="scientific">Microbulbifer aestuariivivens</name>
    <dbReference type="NCBI Taxonomy" id="1908308"/>
    <lineage>
        <taxon>Bacteria</taxon>
        <taxon>Pseudomonadati</taxon>
        <taxon>Pseudomonadota</taxon>
        <taxon>Gammaproteobacteria</taxon>
        <taxon>Cellvibrionales</taxon>
        <taxon>Microbulbiferaceae</taxon>
        <taxon>Microbulbifer</taxon>
    </lineage>
</organism>
<keyword evidence="3" id="KW-1185">Reference proteome</keyword>
<feature type="chain" id="PRO_5047204477" description="VCBS repeat-containing protein" evidence="1">
    <location>
        <begin position="22"/>
        <end position="332"/>
    </location>
</feature>
<accession>A0ABP9WLM6</accession>
<gene>
    <name evidence="2" type="ORF">Maes01_00654</name>
</gene>
<evidence type="ECO:0008006" key="4">
    <source>
        <dbReference type="Google" id="ProtNLM"/>
    </source>
</evidence>
<keyword evidence="1" id="KW-0732">Signal</keyword>
<dbReference type="Proteomes" id="UP001408594">
    <property type="component" value="Unassembled WGS sequence"/>
</dbReference>
<evidence type="ECO:0000313" key="3">
    <source>
        <dbReference type="Proteomes" id="UP001408594"/>
    </source>
</evidence>